<evidence type="ECO:0000256" key="1">
    <source>
        <dbReference type="SAM" id="Phobius"/>
    </source>
</evidence>
<evidence type="ECO:0000313" key="2">
    <source>
        <dbReference type="EMBL" id="SOD18272.1"/>
    </source>
</evidence>
<sequence>MNYSKVNNIIGWACFFIATLTYVLTLEPSASFWDCGEFIASAYKMQVVHQPGAPLFLMIERFFSLFAMGDKTKIAYFMNFGSAVASGATILFLFWTITALAKKVLIKKGEAISTANLITIMGAGLVGALAYTYSDSFWFSAVEAEVYALSSLFTAIVFWGILKWEAVADEPKADRWLLFIAYIMGLSIGIHLLNLLTIPAIAFVYYFKKEQKPTTAGIFKTLGIGILILAVVQYGIIQYLVSFGAYFDLFFVNTLGLGFGTGVLFFVLLIIGGFVWSIRYSIKHQKRILNLALLSTVLIIFGYGSFAMILIRAQAKPNLNNSDPDNAFSFLSYLNREQYGDRPLLFGPNYNSIPKYKEDGSAPIIVETGKSYRKGDTKYEVSGVKSKRIYGENETFPDSIRRLQHEVLFPRMYGDDQRHIDYYKDMMGFSDEHFPSFFDNVGFFMRHQVGFMYMRYFLWNFAGRQNEEQGQGSIYEGQWISGVKPIDAMLYGDQSNLPPSIKESNSYNRFYFLPLILGVIGAIWHFNRHSKDAGIIGLLFFFTGLAIVIYLNQKPMEPRERDYAYVGSFYAFAIWIGLGIIAIKEWLLKKIDPKTGAIAASVIGLLAAPVLMAKEGWNDHDRSEKTLARDIAISYMESCAPNAILFTYGDNDTYPLWYAQEVEGIRPDIRLVNLSLFDTDWYINGMKRKVHESEALPLSMTEKQYVSGVRDVMYHKDMGIADPVELKQIVDLLLSEDAEDKLPLQDGTTTNFIPTKKFKLTVNPQDVINTKTLPANRAGEIVPSLTWDFNKGYVTKGTLAMLDILAHNNWKRPIYFASTVPSDQFNGLDKYLYSEGLALRLLPLDPAKRGEEEQPINLEPMYEHVMNKFKWGNIKNANYLDIQSADDISIFNNIFNSLTTGLIKAGRLEDAKKVMKRYDEVIPTKIYGMRAAMGAPTMAQNLYILGETEKANQLIKKYADYIGKEVTYLGDISKSKNRLVGQQPIQIGLFYGLMPMAKVAAQYGQPKLAKDLENQIKSLFTHGNFAQYFGELPPDFMTL</sequence>
<dbReference type="Proteomes" id="UP000219281">
    <property type="component" value="Unassembled WGS sequence"/>
</dbReference>
<feature type="transmembrane region" description="Helical" evidence="1">
    <location>
        <begin position="113"/>
        <end position="134"/>
    </location>
</feature>
<organism evidence="2 3">
    <name type="scientific">Pedobacter xixiisoli</name>
    <dbReference type="NCBI Taxonomy" id="1476464"/>
    <lineage>
        <taxon>Bacteria</taxon>
        <taxon>Pseudomonadati</taxon>
        <taxon>Bacteroidota</taxon>
        <taxon>Sphingobacteriia</taxon>
        <taxon>Sphingobacteriales</taxon>
        <taxon>Sphingobacteriaceae</taxon>
        <taxon>Pedobacter</taxon>
    </lineage>
</organism>
<feature type="transmembrane region" description="Helical" evidence="1">
    <location>
        <begin position="146"/>
        <end position="164"/>
    </location>
</feature>
<keyword evidence="3" id="KW-1185">Reference proteome</keyword>
<evidence type="ECO:0008006" key="4">
    <source>
        <dbReference type="Google" id="ProtNLM"/>
    </source>
</evidence>
<keyword evidence="1" id="KW-0812">Transmembrane</keyword>
<evidence type="ECO:0000313" key="3">
    <source>
        <dbReference type="Proteomes" id="UP000219281"/>
    </source>
</evidence>
<keyword evidence="1" id="KW-0472">Membrane</keyword>
<dbReference type="Pfam" id="PF11028">
    <property type="entry name" value="TMEM260-like"/>
    <property type="match status" value="1"/>
</dbReference>
<feature type="transmembrane region" description="Helical" evidence="1">
    <location>
        <begin position="6"/>
        <end position="26"/>
    </location>
</feature>
<feature type="transmembrane region" description="Helical" evidence="1">
    <location>
        <begin position="47"/>
        <end position="68"/>
    </location>
</feature>
<keyword evidence="1" id="KW-1133">Transmembrane helix</keyword>
<reference evidence="3" key="1">
    <citation type="submission" date="2017-09" db="EMBL/GenBank/DDBJ databases">
        <authorList>
            <person name="Varghese N."/>
            <person name="Submissions S."/>
        </authorList>
    </citation>
    <scope>NUCLEOTIDE SEQUENCE [LARGE SCALE GENOMIC DNA]</scope>
    <source>
        <strain evidence="3">CGMCC 1.12803</strain>
    </source>
</reference>
<accession>A0A286A8R7</accession>
<feature type="transmembrane region" description="Helical" evidence="1">
    <location>
        <begin position="288"/>
        <end position="311"/>
    </location>
</feature>
<proteinExistence type="predicted"/>
<dbReference type="InterPro" id="IPR052724">
    <property type="entry name" value="GT117_domain-containing"/>
</dbReference>
<feature type="transmembrane region" description="Helical" evidence="1">
    <location>
        <begin position="176"/>
        <end position="206"/>
    </location>
</feature>
<dbReference type="InterPro" id="IPR021280">
    <property type="entry name" value="TMEM260-like"/>
</dbReference>
<name>A0A286A8R7_9SPHI</name>
<protein>
    <recommendedName>
        <fullName evidence="4">DUF2723 domain-containing protein</fullName>
    </recommendedName>
</protein>
<feature type="transmembrane region" description="Helical" evidence="1">
    <location>
        <begin position="249"/>
        <end position="276"/>
    </location>
</feature>
<dbReference type="PANTHER" id="PTHR16214:SF3">
    <property type="entry name" value="TRANSMEMBRANE PROTEIN 260"/>
    <property type="match status" value="1"/>
</dbReference>
<dbReference type="RefSeq" id="WP_097132741.1">
    <property type="nucleotide sequence ID" value="NZ_OCMT01000003.1"/>
</dbReference>
<dbReference type="OrthoDB" id="9807602at2"/>
<feature type="transmembrane region" description="Helical" evidence="1">
    <location>
        <begin position="563"/>
        <end position="583"/>
    </location>
</feature>
<feature type="transmembrane region" description="Helical" evidence="1">
    <location>
        <begin position="218"/>
        <end position="237"/>
    </location>
</feature>
<dbReference type="AlphaFoldDB" id="A0A286A8R7"/>
<gene>
    <name evidence="2" type="ORF">SAMN06297358_2915</name>
</gene>
<feature type="transmembrane region" description="Helical" evidence="1">
    <location>
        <begin position="595"/>
        <end position="613"/>
    </location>
</feature>
<dbReference type="PANTHER" id="PTHR16214">
    <property type="entry name" value="TRANSMEMBRANE PROTEIN 260"/>
    <property type="match status" value="1"/>
</dbReference>
<dbReference type="EMBL" id="OCMT01000003">
    <property type="protein sequence ID" value="SOD18272.1"/>
    <property type="molecule type" value="Genomic_DNA"/>
</dbReference>
<feature type="transmembrane region" description="Helical" evidence="1">
    <location>
        <begin position="533"/>
        <end position="551"/>
    </location>
</feature>
<feature type="transmembrane region" description="Helical" evidence="1">
    <location>
        <begin position="510"/>
        <end position="527"/>
    </location>
</feature>
<feature type="transmembrane region" description="Helical" evidence="1">
    <location>
        <begin position="74"/>
        <end position="101"/>
    </location>
</feature>